<reference evidence="2" key="1">
    <citation type="journal article" date="2014" name="Front. Microbiol.">
        <title>High frequency of phylogenetically diverse reductive dehalogenase-homologous genes in deep subseafloor sedimentary metagenomes.</title>
        <authorList>
            <person name="Kawai M."/>
            <person name="Futagami T."/>
            <person name="Toyoda A."/>
            <person name="Takaki Y."/>
            <person name="Nishi S."/>
            <person name="Hori S."/>
            <person name="Arai W."/>
            <person name="Tsubouchi T."/>
            <person name="Morono Y."/>
            <person name="Uchiyama I."/>
            <person name="Ito T."/>
            <person name="Fujiyama A."/>
            <person name="Inagaki F."/>
            <person name="Takami H."/>
        </authorList>
    </citation>
    <scope>NUCLEOTIDE SEQUENCE</scope>
    <source>
        <strain evidence="2">Expedition CK06-06</strain>
    </source>
</reference>
<name>X1SMN6_9ZZZZ</name>
<feature type="region of interest" description="Disordered" evidence="1">
    <location>
        <begin position="44"/>
        <end position="68"/>
    </location>
</feature>
<evidence type="ECO:0000313" key="2">
    <source>
        <dbReference type="EMBL" id="GAI76615.1"/>
    </source>
</evidence>
<proteinExistence type="predicted"/>
<dbReference type="EMBL" id="BARW01011778">
    <property type="protein sequence ID" value="GAI76615.1"/>
    <property type="molecule type" value="Genomic_DNA"/>
</dbReference>
<dbReference type="AlphaFoldDB" id="X1SMN6"/>
<gene>
    <name evidence="2" type="ORF">S12H4_22547</name>
</gene>
<feature type="compositionally biased region" description="Basic and acidic residues" evidence="1">
    <location>
        <begin position="52"/>
        <end position="68"/>
    </location>
</feature>
<protein>
    <submittedName>
        <fullName evidence="2">Uncharacterized protein</fullName>
    </submittedName>
</protein>
<organism evidence="2">
    <name type="scientific">marine sediment metagenome</name>
    <dbReference type="NCBI Taxonomy" id="412755"/>
    <lineage>
        <taxon>unclassified sequences</taxon>
        <taxon>metagenomes</taxon>
        <taxon>ecological metagenomes</taxon>
    </lineage>
</organism>
<comment type="caution">
    <text evidence="2">The sequence shown here is derived from an EMBL/GenBank/DDBJ whole genome shotgun (WGS) entry which is preliminary data.</text>
</comment>
<evidence type="ECO:0000256" key="1">
    <source>
        <dbReference type="SAM" id="MobiDB-lite"/>
    </source>
</evidence>
<accession>X1SMN6</accession>
<sequence length="134" mass="15198">MTEEDSNSPNQDIDIEWSEEDIKQLAYYINKVVTIGPILEMDGDGEITVETAPKRPPEKSEEERKKRTKELKEVTVGLAKAVTGEESKEAEIKVEEDIIGDIIEKEKIPLPIEVPIPMQIPKPEDKVIKSEEEQ</sequence>
<feature type="non-terminal residue" evidence="2">
    <location>
        <position position="134"/>
    </location>
</feature>